<accession>A0A917QUD4</accession>
<dbReference type="AlphaFoldDB" id="A0A917QUD4"/>
<keyword evidence="3" id="KW-1185">Reference proteome</keyword>
<dbReference type="InterPro" id="IPR012349">
    <property type="entry name" value="Split_barrel_FMN-bd"/>
</dbReference>
<sequence length="229" mass="25540">MLAATREAGLSAMPHRYLEALTTPSVEAAQKEYGSYPSMRRMLEGLHTDGVLGEQEIAYIGERDGFYLGTVGESGWPYVQFRGGPPGFLKVLGTEDGASLLGWADFRGNRQYVSVGNLKASEKVSLFLMDYARQLRLKILGEARTIDARSEEATPLLEKVGLPGYRARVERVITVRVHGYDWNCPQHITPRWTQAELAPALDELRAELSRLRSENHRLRAAAEPGPEVR</sequence>
<comment type="caution">
    <text evidence="2">The sequence shown here is derived from an EMBL/GenBank/DDBJ whole genome shotgun (WGS) entry which is preliminary data.</text>
</comment>
<dbReference type="Pfam" id="PF01243">
    <property type="entry name" value="PNPOx_N"/>
    <property type="match status" value="1"/>
</dbReference>
<evidence type="ECO:0000313" key="3">
    <source>
        <dbReference type="Proteomes" id="UP000645217"/>
    </source>
</evidence>
<dbReference type="Proteomes" id="UP000645217">
    <property type="component" value="Unassembled WGS sequence"/>
</dbReference>
<gene>
    <name evidence="2" type="ORF">GCM10007964_08700</name>
</gene>
<dbReference type="Gene3D" id="2.30.110.10">
    <property type="entry name" value="Electron Transport, Fmn-binding Protein, Chain A"/>
    <property type="match status" value="1"/>
</dbReference>
<protein>
    <submittedName>
        <fullName evidence="2">Pyridoxamine 5'-phosphate oxidase</fullName>
    </submittedName>
</protein>
<reference evidence="2" key="1">
    <citation type="journal article" date="2014" name="Int. J. Syst. Evol. Microbiol.">
        <title>Complete genome sequence of Corynebacterium casei LMG S-19264T (=DSM 44701T), isolated from a smear-ripened cheese.</title>
        <authorList>
            <consortium name="US DOE Joint Genome Institute (JGI-PGF)"/>
            <person name="Walter F."/>
            <person name="Albersmeier A."/>
            <person name="Kalinowski J."/>
            <person name="Ruckert C."/>
        </authorList>
    </citation>
    <scope>NUCLEOTIDE SEQUENCE</scope>
    <source>
        <strain evidence="2">JCM 13064</strain>
    </source>
</reference>
<evidence type="ECO:0000313" key="2">
    <source>
        <dbReference type="EMBL" id="GGK67964.1"/>
    </source>
</evidence>
<proteinExistence type="predicted"/>
<feature type="domain" description="Pyridoxamine 5'-phosphate oxidase N-terminal" evidence="1">
    <location>
        <begin position="64"/>
        <end position="152"/>
    </location>
</feature>
<dbReference type="PANTHER" id="PTHR42815:SF2">
    <property type="entry name" value="FAD-BINDING, PUTATIVE (AFU_ORTHOLOGUE AFUA_6G07600)-RELATED"/>
    <property type="match status" value="1"/>
</dbReference>
<dbReference type="InterPro" id="IPR011576">
    <property type="entry name" value="Pyridox_Oxase_N"/>
</dbReference>
<dbReference type="PANTHER" id="PTHR42815">
    <property type="entry name" value="FAD-BINDING, PUTATIVE (AFU_ORTHOLOGUE AFUA_6G07600)-RELATED"/>
    <property type="match status" value="1"/>
</dbReference>
<dbReference type="EMBL" id="BMNT01000004">
    <property type="protein sequence ID" value="GGK67964.1"/>
    <property type="molecule type" value="Genomic_DNA"/>
</dbReference>
<evidence type="ECO:0000259" key="1">
    <source>
        <dbReference type="Pfam" id="PF01243"/>
    </source>
</evidence>
<name>A0A917QUD4_9ACTN</name>
<reference evidence="2" key="2">
    <citation type="submission" date="2020-09" db="EMBL/GenBank/DDBJ databases">
        <authorList>
            <person name="Sun Q."/>
            <person name="Ohkuma M."/>
        </authorList>
    </citation>
    <scope>NUCLEOTIDE SEQUENCE</scope>
    <source>
        <strain evidence="2">JCM 13064</strain>
    </source>
</reference>
<dbReference type="SUPFAM" id="SSF50475">
    <property type="entry name" value="FMN-binding split barrel"/>
    <property type="match status" value="1"/>
</dbReference>
<organism evidence="2 3">
    <name type="scientific">Sphaerisporangium melleum</name>
    <dbReference type="NCBI Taxonomy" id="321316"/>
    <lineage>
        <taxon>Bacteria</taxon>
        <taxon>Bacillati</taxon>
        <taxon>Actinomycetota</taxon>
        <taxon>Actinomycetes</taxon>
        <taxon>Streptosporangiales</taxon>
        <taxon>Streptosporangiaceae</taxon>
        <taxon>Sphaerisporangium</taxon>
    </lineage>
</organism>